<dbReference type="PROSITE" id="PS51375">
    <property type="entry name" value="PPR"/>
    <property type="match status" value="2"/>
</dbReference>
<name>A0A8S9JA86_BRACR</name>
<feature type="repeat" description="PPR" evidence="2">
    <location>
        <begin position="67"/>
        <end position="101"/>
    </location>
</feature>
<dbReference type="Pfam" id="PF01535">
    <property type="entry name" value="PPR"/>
    <property type="match status" value="2"/>
</dbReference>
<dbReference type="Gene3D" id="1.25.40.10">
    <property type="entry name" value="Tetratricopeptide repeat domain"/>
    <property type="match status" value="3"/>
</dbReference>
<keyword evidence="1" id="KW-0677">Repeat</keyword>
<evidence type="ECO:0000313" key="3">
    <source>
        <dbReference type="EMBL" id="KAF2578157.1"/>
    </source>
</evidence>
<dbReference type="EMBL" id="QGKW02001660">
    <property type="protein sequence ID" value="KAF2578157.1"/>
    <property type="molecule type" value="Genomic_DNA"/>
</dbReference>
<organism evidence="3 4">
    <name type="scientific">Brassica cretica</name>
    <name type="common">Mustard</name>
    <dbReference type="NCBI Taxonomy" id="69181"/>
    <lineage>
        <taxon>Eukaryota</taxon>
        <taxon>Viridiplantae</taxon>
        <taxon>Streptophyta</taxon>
        <taxon>Embryophyta</taxon>
        <taxon>Tracheophyta</taxon>
        <taxon>Spermatophyta</taxon>
        <taxon>Magnoliopsida</taxon>
        <taxon>eudicotyledons</taxon>
        <taxon>Gunneridae</taxon>
        <taxon>Pentapetalae</taxon>
        <taxon>rosids</taxon>
        <taxon>malvids</taxon>
        <taxon>Brassicales</taxon>
        <taxon>Brassicaceae</taxon>
        <taxon>Brassiceae</taxon>
        <taxon>Brassica</taxon>
    </lineage>
</organism>
<dbReference type="InterPro" id="IPR011990">
    <property type="entry name" value="TPR-like_helical_dom_sf"/>
</dbReference>
<dbReference type="Pfam" id="PF13041">
    <property type="entry name" value="PPR_2"/>
    <property type="match status" value="1"/>
</dbReference>
<gene>
    <name evidence="3" type="ORF">F2Q68_00002205</name>
</gene>
<protein>
    <recommendedName>
        <fullName evidence="5">Pentacotripeptide-repeat region of PRORP domain-containing protein</fullName>
    </recommendedName>
</protein>
<dbReference type="Proteomes" id="UP000712281">
    <property type="component" value="Unassembled WGS sequence"/>
</dbReference>
<dbReference type="GO" id="GO:0003723">
    <property type="term" value="F:RNA binding"/>
    <property type="evidence" value="ECO:0007669"/>
    <property type="project" value="InterPro"/>
</dbReference>
<accession>A0A8S9JA86</accession>
<evidence type="ECO:0000313" key="4">
    <source>
        <dbReference type="Proteomes" id="UP000712281"/>
    </source>
</evidence>
<evidence type="ECO:0008006" key="5">
    <source>
        <dbReference type="Google" id="ProtNLM"/>
    </source>
</evidence>
<dbReference type="InterPro" id="IPR002885">
    <property type="entry name" value="PPR_rpt"/>
</dbReference>
<proteinExistence type="predicted"/>
<sequence length="348" mass="38128">MISVELTTILYRRVARAAAETLFISSAFLTAAARDLVGDLIHHGSTAGSDGNVQDAHRLFHRLSNKDIIAFSGLIRGCVKAGFYSLAFDLFGELIKLGLDADQFVISSILKACSSLASLGWGKQVHGLCVKKGYESEPVTATGLIDMYVKCGEIDNGIVLFDGMLERDVVSWTGIIVGCGQNGRAKEAIRYFREMIDSGVEPNEVTFYGVVSACRHSGMLEEARFILESMRSEYGLEPCVEHYYCVVDLLGQAGRFQEAEEIIKGMPFEPDKTIWMSLLTACGTHKNAELVTVIAEKLLNSFSEDPSVYTCISNVYAAMGMWDRLGEVREAAKKLGTKESGLSWIDIA</sequence>
<evidence type="ECO:0000256" key="2">
    <source>
        <dbReference type="PROSITE-ProRule" id="PRU00708"/>
    </source>
</evidence>
<evidence type="ECO:0000256" key="1">
    <source>
        <dbReference type="ARBA" id="ARBA00022737"/>
    </source>
</evidence>
<dbReference type="Pfam" id="PF20431">
    <property type="entry name" value="E_motif"/>
    <property type="match status" value="1"/>
</dbReference>
<dbReference type="InterPro" id="IPR046848">
    <property type="entry name" value="E_motif"/>
</dbReference>
<dbReference type="FunFam" id="1.25.40.10:FF:000344">
    <property type="entry name" value="Pentatricopeptide repeat-containing protein"/>
    <property type="match status" value="1"/>
</dbReference>
<reference evidence="3" key="1">
    <citation type="submission" date="2019-12" db="EMBL/GenBank/DDBJ databases">
        <title>Genome sequencing and annotation of Brassica cretica.</title>
        <authorList>
            <person name="Studholme D.J."/>
            <person name="Sarris P.F."/>
        </authorList>
    </citation>
    <scope>NUCLEOTIDE SEQUENCE</scope>
    <source>
        <strain evidence="3">PFS-001/15</strain>
        <tissue evidence="3">Leaf</tissue>
    </source>
</reference>
<dbReference type="InterPro" id="IPR046960">
    <property type="entry name" value="PPR_At4g14850-like_plant"/>
</dbReference>
<dbReference type="GO" id="GO:0009451">
    <property type="term" value="P:RNA modification"/>
    <property type="evidence" value="ECO:0007669"/>
    <property type="project" value="InterPro"/>
</dbReference>
<dbReference type="FunFam" id="1.25.40.10:FF:002091">
    <property type="entry name" value="Pentatricopeptide repeat-containing protein At4g08210"/>
    <property type="match status" value="1"/>
</dbReference>
<feature type="repeat" description="PPR" evidence="2">
    <location>
        <begin position="168"/>
        <end position="202"/>
    </location>
</feature>
<comment type="caution">
    <text evidence="3">The sequence shown here is derived from an EMBL/GenBank/DDBJ whole genome shotgun (WGS) entry which is preliminary data.</text>
</comment>
<dbReference type="PANTHER" id="PTHR47926">
    <property type="entry name" value="PENTATRICOPEPTIDE REPEAT-CONTAINING PROTEIN"/>
    <property type="match status" value="1"/>
</dbReference>
<dbReference type="NCBIfam" id="TIGR00756">
    <property type="entry name" value="PPR"/>
    <property type="match status" value="3"/>
</dbReference>
<dbReference type="AlphaFoldDB" id="A0A8S9JA86"/>